<dbReference type="PROSITE" id="PS51257">
    <property type="entry name" value="PROKAR_LIPOPROTEIN"/>
    <property type="match status" value="1"/>
</dbReference>
<dbReference type="CDD" id="cd06261">
    <property type="entry name" value="TM_PBP2"/>
    <property type="match status" value="1"/>
</dbReference>
<evidence type="ECO:0000256" key="4">
    <source>
        <dbReference type="ARBA" id="ARBA00022692"/>
    </source>
</evidence>
<keyword evidence="6 7" id="KW-0472">Membrane</keyword>
<evidence type="ECO:0000256" key="6">
    <source>
        <dbReference type="ARBA" id="ARBA00023136"/>
    </source>
</evidence>
<evidence type="ECO:0000259" key="8">
    <source>
        <dbReference type="PROSITE" id="PS50928"/>
    </source>
</evidence>
<feature type="transmembrane region" description="Helical" evidence="7">
    <location>
        <begin position="236"/>
        <end position="258"/>
    </location>
</feature>
<comment type="caution">
    <text evidence="9">The sequence shown here is derived from an EMBL/GenBank/DDBJ whole genome shotgun (WGS) entry which is preliminary data.</text>
</comment>
<dbReference type="Proteomes" id="UP000054314">
    <property type="component" value="Unassembled WGS sequence"/>
</dbReference>
<keyword evidence="3" id="KW-1003">Cell membrane</keyword>
<dbReference type="GO" id="GO:0071916">
    <property type="term" value="F:dipeptide transmembrane transporter activity"/>
    <property type="evidence" value="ECO:0007669"/>
    <property type="project" value="TreeGrafter"/>
</dbReference>
<dbReference type="InterPro" id="IPR045621">
    <property type="entry name" value="BPD_transp_1_N"/>
</dbReference>
<feature type="transmembrane region" description="Helical" evidence="7">
    <location>
        <begin position="9"/>
        <end position="27"/>
    </location>
</feature>
<keyword evidence="4 7" id="KW-0812">Transmembrane</keyword>
<dbReference type="Pfam" id="PF00528">
    <property type="entry name" value="BPD_transp_1"/>
    <property type="match status" value="1"/>
</dbReference>
<dbReference type="Gene3D" id="1.10.3720.10">
    <property type="entry name" value="MetI-like"/>
    <property type="match status" value="1"/>
</dbReference>
<dbReference type="PROSITE" id="PS50928">
    <property type="entry name" value="ABC_TM1"/>
    <property type="match status" value="1"/>
</dbReference>
<sequence length="315" mass="32984">MLRLLRRRALQAVGVTLVVSTACFVMIRTLPGDLAFRIAAGRYGYDQVDAASAEGVRAELGLDRPAWQQLLEWWAGLARLDLGTSLVTRASIADELGHALGASLHLAAVALAMGCLVGVTLGAAAAHRPGGALDKLTTLAVVGSRALPPFILGLLLILVFAVHLGVLPAAGHGQASNVALPAAALAIGLAGLFARITRDTVVQVRATEYVQFARTKGLNGRLVLTRHVLRNSGVTVVSYVGVQALILIEGVIVIESLFGWPGLGHALVHAVFWRDVPMIQATAVALALLVVVINTAVDVSTAAMDPRPRVKEVTP</sequence>
<gene>
    <name evidence="9" type="ORF">N869_01710</name>
</gene>
<feature type="transmembrane region" description="Helical" evidence="7">
    <location>
        <begin position="147"/>
        <end position="166"/>
    </location>
</feature>
<organism evidence="9 10">
    <name type="scientific">Cellulomonas bogoriensis 69B4 = DSM 16987</name>
    <dbReference type="NCBI Taxonomy" id="1386082"/>
    <lineage>
        <taxon>Bacteria</taxon>
        <taxon>Bacillati</taxon>
        <taxon>Actinomycetota</taxon>
        <taxon>Actinomycetes</taxon>
        <taxon>Micrococcales</taxon>
        <taxon>Cellulomonadaceae</taxon>
        <taxon>Cellulomonas</taxon>
    </lineage>
</organism>
<evidence type="ECO:0000256" key="1">
    <source>
        <dbReference type="ARBA" id="ARBA00004651"/>
    </source>
</evidence>
<dbReference type="PANTHER" id="PTHR43163">
    <property type="entry name" value="DIPEPTIDE TRANSPORT SYSTEM PERMEASE PROTEIN DPPB-RELATED"/>
    <property type="match status" value="1"/>
</dbReference>
<comment type="subcellular location">
    <subcellularLocation>
        <location evidence="1 7">Cell membrane</location>
        <topology evidence="1 7">Multi-pass membrane protein</topology>
    </subcellularLocation>
</comment>
<evidence type="ECO:0000256" key="7">
    <source>
        <dbReference type="RuleBase" id="RU363032"/>
    </source>
</evidence>
<comment type="similarity">
    <text evidence="7">Belongs to the binding-protein-dependent transport system permease family.</text>
</comment>
<keyword evidence="5 7" id="KW-1133">Transmembrane helix</keyword>
<protein>
    <submittedName>
        <fullName evidence="9">ABC transporter permease</fullName>
    </submittedName>
</protein>
<dbReference type="Pfam" id="PF19300">
    <property type="entry name" value="BPD_transp_1_N"/>
    <property type="match status" value="1"/>
</dbReference>
<evidence type="ECO:0000256" key="5">
    <source>
        <dbReference type="ARBA" id="ARBA00022989"/>
    </source>
</evidence>
<accession>A0A0A0BZ17</accession>
<evidence type="ECO:0000256" key="2">
    <source>
        <dbReference type="ARBA" id="ARBA00022448"/>
    </source>
</evidence>
<feature type="transmembrane region" description="Helical" evidence="7">
    <location>
        <begin position="104"/>
        <end position="126"/>
    </location>
</feature>
<evidence type="ECO:0000256" key="3">
    <source>
        <dbReference type="ARBA" id="ARBA00022475"/>
    </source>
</evidence>
<keyword evidence="10" id="KW-1185">Reference proteome</keyword>
<evidence type="ECO:0000313" key="9">
    <source>
        <dbReference type="EMBL" id="KGM12414.1"/>
    </source>
</evidence>
<dbReference type="PANTHER" id="PTHR43163:SF6">
    <property type="entry name" value="DIPEPTIDE TRANSPORT SYSTEM PERMEASE PROTEIN DPPB-RELATED"/>
    <property type="match status" value="1"/>
</dbReference>
<dbReference type="InterPro" id="IPR000515">
    <property type="entry name" value="MetI-like"/>
</dbReference>
<name>A0A0A0BZ17_9CELL</name>
<dbReference type="GO" id="GO:0005886">
    <property type="term" value="C:plasma membrane"/>
    <property type="evidence" value="ECO:0007669"/>
    <property type="project" value="UniProtKB-SubCell"/>
</dbReference>
<dbReference type="EMBL" id="AXCZ01000095">
    <property type="protein sequence ID" value="KGM12414.1"/>
    <property type="molecule type" value="Genomic_DNA"/>
</dbReference>
<proteinExistence type="inferred from homology"/>
<feature type="domain" description="ABC transmembrane type-1" evidence="8">
    <location>
        <begin position="100"/>
        <end position="297"/>
    </location>
</feature>
<dbReference type="InterPro" id="IPR035906">
    <property type="entry name" value="MetI-like_sf"/>
</dbReference>
<feature type="transmembrane region" description="Helical" evidence="7">
    <location>
        <begin position="178"/>
        <end position="196"/>
    </location>
</feature>
<feature type="transmembrane region" description="Helical" evidence="7">
    <location>
        <begin position="278"/>
        <end position="297"/>
    </location>
</feature>
<dbReference type="SUPFAM" id="SSF161098">
    <property type="entry name" value="MetI-like"/>
    <property type="match status" value="1"/>
</dbReference>
<dbReference type="AlphaFoldDB" id="A0A0A0BZ17"/>
<keyword evidence="2 7" id="KW-0813">Transport</keyword>
<reference evidence="9 10" key="1">
    <citation type="submission" date="2013-08" db="EMBL/GenBank/DDBJ databases">
        <title>Genome sequencing of Cellulomonas bogoriensis 69B4.</title>
        <authorList>
            <person name="Chen F."/>
            <person name="Li Y."/>
            <person name="Wang G."/>
        </authorList>
    </citation>
    <scope>NUCLEOTIDE SEQUENCE [LARGE SCALE GENOMIC DNA]</scope>
    <source>
        <strain evidence="9 10">69B4</strain>
    </source>
</reference>
<dbReference type="RefSeq" id="WP_198026030.1">
    <property type="nucleotide sequence ID" value="NZ_AXCZ01000095.1"/>
</dbReference>
<evidence type="ECO:0000313" key="10">
    <source>
        <dbReference type="Proteomes" id="UP000054314"/>
    </source>
</evidence>